<name>A0A1D8S375_9EURY</name>
<sequence>MLAGIDTVKPDIQVRRFIEELADATNNPNFDSSTDQSVLESCRWIAENTDYRMIELDQIAWWHFSDSTERHATGTRDQ</sequence>
<dbReference type="KEGG" id="halh:HTSR_0619"/>
<dbReference type="AlphaFoldDB" id="A0A1D8S375"/>
<protein>
    <submittedName>
        <fullName evidence="1">Uncharacterized protein</fullName>
    </submittedName>
</protein>
<accession>A0A1D8S375</accession>
<evidence type="ECO:0000313" key="1">
    <source>
        <dbReference type="EMBL" id="AOW79812.1"/>
    </source>
</evidence>
<dbReference type="EMBL" id="CP016070">
    <property type="protein sequence ID" value="AOW79812.1"/>
    <property type="molecule type" value="Genomic_DNA"/>
</dbReference>
<reference evidence="1 2" key="1">
    <citation type="submission" date="2016-06" db="EMBL/GenBank/DDBJ databases">
        <title>Discovery of anaerobic lithoheterotrophic haloarchaeon capable of sulfur respiration by hydrogen and formate.</title>
        <authorList>
            <person name="Sorokin D.Y."/>
            <person name="Kublanov I.V."/>
            <person name="Roman P."/>
            <person name="Sinninghe Damste J.S."/>
            <person name="Golyshin P.N."/>
            <person name="Rojo D."/>
            <person name="Ciordia S."/>
            <person name="Mena Md.C."/>
            <person name="Ferrer M."/>
            <person name="Smedile F."/>
            <person name="Messina E."/>
            <person name="La Cono V."/>
            <person name="Yakimov M.M."/>
        </authorList>
    </citation>
    <scope>NUCLEOTIDE SEQUENCE [LARGE SCALE GENOMIC DNA]</scope>
    <source>
        <strain evidence="1 2">HTSR1</strain>
    </source>
</reference>
<dbReference type="Proteomes" id="UP000185608">
    <property type="component" value="Chromosome"/>
</dbReference>
<gene>
    <name evidence="1" type="ORF">HTSR_0619</name>
</gene>
<proteinExistence type="predicted"/>
<evidence type="ECO:0000313" key="2">
    <source>
        <dbReference type="Proteomes" id="UP000185608"/>
    </source>
</evidence>
<organism evidence="1 2">
    <name type="scientific">Halodesulfurarchaeum formicicum</name>
    <dbReference type="NCBI Taxonomy" id="1873524"/>
    <lineage>
        <taxon>Archaea</taxon>
        <taxon>Methanobacteriati</taxon>
        <taxon>Methanobacteriota</taxon>
        <taxon>Stenosarchaea group</taxon>
        <taxon>Halobacteria</taxon>
        <taxon>Halobacteriales</taxon>
        <taxon>Halobacteriaceae</taxon>
        <taxon>Halodesulfurarchaeum</taxon>
    </lineage>
</organism>